<keyword evidence="7" id="KW-1185">Reference proteome</keyword>
<evidence type="ECO:0000256" key="4">
    <source>
        <dbReference type="ARBA" id="ARBA00022833"/>
    </source>
</evidence>
<dbReference type="Proteomes" id="UP000087171">
    <property type="component" value="Chromosome Ca5"/>
</dbReference>
<evidence type="ECO:0000256" key="1">
    <source>
        <dbReference type="ARBA" id="ARBA00004123"/>
    </source>
</evidence>
<evidence type="ECO:0000256" key="3">
    <source>
        <dbReference type="ARBA" id="ARBA00022771"/>
    </source>
</evidence>
<keyword evidence="5" id="KW-0539">Nucleus</keyword>
<evidence type="ECO:0000256" key="2">
    <source>
        <dbReference type="ARBA" id="ARBA00022723"/>
    </source>
</evidence>
<comment type="subcellular location">
    <subcellularLocation>
        <location evidence="1">Nucleus</location>
    </subcellularLocation>
</comment>
<evidence type="ECO:0000313" key="8">
    <source>
        <dbReference type="RefSeq" id="XP_004501786.1"/>
    </source>
</evidence>
<proteinExistence type="predicted"/>
<dbReference type="AlphaFoldDB" id="A0A1S2YBS1"/>
<protein>
    <submittedName>
        <fullName evidence="8">Uncharacterized protein LOC101503863</fullName>
    </submittedName>
</protein>
<dbReference type="GO" id="GO:0005634">
    <property type="term" value="C:nucleus"/>
    <property type="evidence" value="ECO:0007669"/>
    <property type="project" value="UniProtKB-SubCell"/>
</dbReference>
<keyword evidence="2" id="KW-0479">Metal-binding</keyword>
<dbReference type="RefSeq" id="XP_004501786.1">
    <property type="nucleotide sequence ID" value="XM_004501729.2"/>
</dbReference>
<dbReference type="GO" id="GO:0009788">
    <property type="term" value="P:negative regulation of abscisic acid-activated signaling pathway"/>
    <property type="evidence" value="ECO:0007669"/>
    <property type="project" value="InterPro"/>
</dbReference>
<accession>A0A1S2YBS1</accession>
<gene>
    <name evidence="8" type="primary">LOC101503863</name>
</gene>
<reference evidence="7" key="1">
    <citation type="journal article" date="2013" name="Nat. Biotechnol.">
        <title>Draft genome sequence of chickpea (Cicer arietinum) provides a resource for trait improvement.</title>
        <authorList>
            <person name="Varshney R.K."/>
            <person name="Song C."/>
            <person name="Saxena R.K."/>
            <person name="Azam S."/>
            <person name="Yu S."/>
            <person name="Sharpe A.G."/>
            <person name="Cannon S."/>
            <person name="Baek J."/>
            <person name="Rosen B.D."/>
            <person name="Tar'an B."/>
            <person name="Millan T."/>
            <person name="Zhang X."/>
            <person name="Ramsay L.D."/>
            <person name="Iwata A."/>
            <person name="Wang Y."/>
            <person name="Nelson W."/>
            <person name="Farmer A.D."/>
            <person name="Gaur P.M."/>
            <person name="Soderlund C."/>
            <person name="Penmetsa R.V."/>
            <person name="Xu C."/>
            <person name="Bharti A.K."/>
            <person name="He W."/>
            <person name="Winter P."/>
            <person name="Zhao S."/>
            <person name="Hane J.K."/>
            <person name="Carrasquilla-Garcia N."/>
            <person name="Condie J.A."/>
            <person name="Upadhyaya H.D."/>
            <person name="Luo M.C."/>
            <person name="Thudi M."/>
            <person name="Gowda C.L."/>
            <person name="Singh N.P."/>
            <person name="Lichtenzveig J."/>
            <person name="Gali K.K."/>
            <person name="Rubio J."/>
            <person name="Nadarajan N."/>
            <person name="Dolezel J."/>
            <person name="Bansal K.C."/>
            <person name="Xu X."/>
            <person name="Edwards D."/>
            <person name="Zhang G."/>
            <person name="Kahl G."/>
            <person name="Gil J."/>
            <person name="Singh K.B."/>
            <person name="Datta S.K."/>
            <person name="Jackson S.A."/>
            <person name="Wang J."/>
            <person name="Cook D.R."/>
        </authorList>
    </citation>
    <scope>NUCLEOTIDE SEQUENCE [LARGE SCALE GENOMIC DNA]</scope>
    <source>
        <strain evidence="7">cv. CDC Frontier</strain>
    </source>
</reference>
<feature type="compositionally biased region" description="Basic and acidic residues" evidence="6">
    <location>
        <begin position="103"/>
        <end position="114"/>
    </location>
</feature>
<dbReference type="PANTHER" id="PTHR47287">
    <property type="entry name" value="C2H2 AND C2HC ZINC FINGERS SUPERFAMILY PROTEIN"/>
    <property type="match status" value="1"/>
</dbReference>
<evidence type="ECO:0000313" key="7">
    <source>
        <dbReference type="Proteomes" id="UP000087171"/>
    </source>
</evidence>
<evidence type="ECO:0000256" key="6">
    <source>
        <dbReference type="SAM" id="MobiDB-lite"/>
    </source>
</evidence>
<dbReference type="KEGG" id="cam:101503863"/>
<dbReference type="PANTHER" id="PTHR47287:SF17">
    <property type="entry name" value="C2H2 AND C2HC ZINC FINGERS SUPERFAMILY PROTEIN"/>
    <property type="match status" value="1"/>
</dbReference>
<dbReference type="InterPro" id="IPR044246">
    <property type="entry name" value="ZFP3-like"/>
</dbReference>
<dbReference type="GO" id="GO:0008270">
    <property type="term" value="F:zinc ion binding"/>
    <property type="evidence" value="ECO:0007669"/>
    <property type="project" value="UniProtKB-KW"/>
</dbReference>
<sequence>MAYLLTLHGGANSNSIRPLGIKAHSMIHKPCHNSTNEFGSTCGYHGWSRPFMNQQRGIGKPMMEIFNEIGLLSSRKSVGRFQGVKSDMLKQGAPLNLESNNQEGEKHLDLSLKI</sequence>
<feature type="region of interest" description="Disordered" evidence="6">
    <location>
        <begin position="92"/>
        <end position="114"/>
    </location>
</feature>
<dbReference type="GeneID" id="101503863"/>
<keyword evidence="3" id="KW-0863">Zinc-finger</keyword>
<name>A0A1S2YBS1_CICAR</name>
<keyword evidence="4" id="KW-0862">Zinc</keyword>
<dbReference type="PaxDb" id="3827-XP_004501786.1"/>
<evidence type="ECO:0000256" key="5">
    <source>
        <dbReference type="ARBA" id="ARBA00023242"/>
    </source>
</evidence>
<organism evidence="7 8">
    <name type="scientific">Cicer arietinum</name>
    <name type="common">Chickpea</name>
    <name type="synonym">Garbanzo</name>
    <dbReference type="NCBI Taxonomy" id="3827"/>
    <lineage>
        <taxon>Eukaryota</taxon>
        <taxon>Viridiplantae</taxon>
        <taxon>Streptophyta</taxon>
        <taxon>Embryophyta</taxon>
        <taxon>Tracheophyta</taxon>
        <taxon>Spermatophyta</taxon>
        <taxon>Magnoliopsida</taxon>
        <taxon>eudicotyledons</taxon>
        <taxon>Gunneridae</taxon>
        <taxon>Pentapetalae</taxon>
        <taxon>rosids</taxon>
        <taxon>fabids</taxon>
        <taxon>Fabales</taxon>
        <taxon>Fabaceae</taxon>
        <taxon>Papilionoideae</taxon>
        <taxon>50 kb inversion clade</taxon>
        <taxon>NPAAA clade</taxon>
        <taxon>Hologalegina</taxon>
        <taxon>IRL clade</taxon>
        <taxon>Cicereae</taxon>
        <taxon>Cicer</taxon>
    </lineage>
</organism>
<dbReference type="OrthoDB" id="1933825at2759"/>
<reference evidence="8" key="2">
    <citation type="submission" date="2025-08" db="UniProtKB">
        <authorList>
            <consortium name="RefSeq"/>
        </authorList>
    </citation>
    <scope>IDENTIFICATION</scope>
    <source>
        <tissue evidence="8">Etiolated seedlings</tissue>
    </source>
</reference>